<evidence type="ECO:0000313" key="3">
    <source>
        <dbReference type="Proteomes" id="UP000515292"/>
    </source>
</evidence>
<evidence type="ECO:0000313" key="2">
    <source>
        <dbReference type="EMBL" id="QMW23743.1"/>
    </source>
</evidence>
<feature type="region of interest" description="Disordered" evidence="1">
    <location>
        <begin position="85"/>
        <end position="125"/>
    </location>
</feature>
<keyword evidence="2" id="KW-0830">Ubiquinone</keyword>
<dbReference type="Proteomes" id="UP000515292">
    <property type="component" value="Chromosome"/>
</dbReference>
<proteinExistence type="predicted"/>
<dbReference type="InterPro" id="IPR007763">
    <property type="entry name" value="NDUFA12"/>
</dbReference>
<dbReference type="GO" id="GO:0045271">
    <property type="term" value="C:respiratory chain complex I"/>
    <property type="evidence" value="ECO:0007669"/>
    <property type="project" value="InterPro"/>
</dbReference>
<name>A0A7G5IK51_9SPHN</name>
<dbReference type="AlphaFoldDB" id="A0A7G5IK51"/>
<dbReference type="PANTHER" id="PTHR12910">
    <property type="entry name" value="NADH-UBIQUINONE OXIDOREDUCTASE SUBUNIT B17.2"/>
    <property type="match status" value="1"/>
</dbReference>
<dbReference type="KEGG" id="sand:H3309_04460"/>
<keyword evidence="3" id="KW-1185">Reference proteome</keyword>
<evidence type="ECO:0000256" key="1">
    <source>
        <dbReference type="SAM" id="MobiDB-lite"/>
    </source>
</evidence>
<dbReference type="Pfam" id="PF05071">
    <property type="entry name" value="NDUFA12"/>
    <property type="match status" value="1"/>
</dbReference>
<reference evidence="2 3" key="1">
    <citation type="submission" date="2020-07" db="EMBL/GenBank/DDBJ databases">
        <title>Complete genome sequence for Sandaracinobacter sp. M6.</title>
        <authorList>
            <person name="Tang Y."/>
            <person name="Liu Q."/>
            <person name="Guo Z."/>
            <person name="Lei P."/>
            <person name="Huang B."/>
        </authorList>
    </citation>
    <scope>NUCLEOTIDE SEQUENCE [LARGE SCALE GENOMIC DNA]</scope>
    <source>
        <strain evidence="2 3">M6</strain>
    </source>
</reference>
<organism evidence="2 3">
    <name type="scientific">Sandaracinobacteroides saxicola</name>
    <dbReference type="NCBI Taxonomy" id="2759707"/>
    <lineage>
        <taxon>Bacteria</taxon>
        <taxon>Pseudomonadati</taxon>
        <taxon>Pseudomonadota</taxon>
        <taxon>Alphaproteobacteria</taxon>
        <taxon>Sphingomonadales</taxon>
        <taxon>Sphingosinicellaceae</taxon>
        <taxon>Sandaracinobacteroides</taxon>
    </lineage>
</organism>
<dbReference type="GO" id="GO:0006979">
    <property type="term" value="P:response to oxidative stress"/>
    <property type="evidence" value="ECO:0007669"/>
    <property type="project" value="TreeGrafter"/>
</dbReference>
<dbReference type="NCBIfam" id="NF006040">
    <property type="entry name" value="PRK08183.1"/>
    <property type="match status" value="1"/>
</dbReference>
<sequence>MSILSKIFTWWNGSTIGTSLYTMRFGREVGRDGDGNVYFQSADGARRWVMYAGVNDSSRVPPEWHLWLHHTRDAAPTDVPLPVKAWEKPWRPNPTGVAPELPSGALAAGGRRARSSADYQAWSPE</sequence>
<accession>A0A7G5IK51</accession>
<dbReference type="EMBL" id="CP059851">
    <property type="protein sequence ID" value="QMW23743.1"/>
    <property type="molecule type" value="Genomic_DNA"/>
</dbReference>
<gene>
    <name evidence="2" type="ORF">H3309_04460</name>
</gene>
<protein>
    <submittedName>
        <fullName evidence="2">NADH:ubiquinone oxidoreductase subunit NDUFA12</fullName>
    </submittedName>
</protein>
<dbReference type="RefSeq" id="WP_182297566.1">
    <property type="nucleotide sequence ID" value="NZ_CP059851.1"/>
</dbReference>
<dbReference type="PANTHER" id="PTHR12910:SF2">
    <property type="entry name" value="NADH DEHYDROGENASE [UBIQUINONE] 1 ALPHA SUBCOMPLEX SUBUNIT 12"/>
    <property type="match status" value="1"/>
</dbReference>